<organism evidence="2 3">
    <name type="scientific">Paracoccus aerius</name>
    <dbReference type="NCBI Taxonomy" id="1915382"/>
    <lineage>
        <taxon>Bacteria</taxon>
        <taxon>Pseudomonadati</taxon>
        <taxon>Pseudomonadota</taxon>
        <taxon>Alphaproteobacteria</taxon>
        <taxon>Rhodobacterales</taxon>
        <taxon>Paracoccaceae</taxon>
        <taxon>Paracoccus</taxon>
    </lineage>
</organism>
<dbReference type="Proteomes" id="UP000644749">
    <property type="component" value="Unassembled WGS sequence"/>
</dbReference>
<evidence type="ECO:0000313" key="2">
    <source>
        <dbReference type="EMBL" id="MBL3675637.1"/>
    </source>
</evidence>
<dbReference type="InterPro" id="IPR003959">
    <property type="entry name" value="ATPase_AAA_core"/>
</dbReference>
<reference evidence="2 3" key="1">
    <citation type="submission" date="2021-01" db="EMBL/GenBank/DDBJ databases">
        <title>011410 draft genome.</title>
        <authorList>
            <person name="Lang L."/>
        </authorList>
    </citation>
    <scope>NUCLEOTIDE SEQUENCE [LARGE SCALE GENOMIC DNA]</scope>
    <source>
        <strain evidence="2 3">KCTC 42845</strain>
    </source>
</reference>
<dbReference type="SUPFAM" id="SSF52540">
    <property type="entry name" value="P-loop containing nucleoside triphosphate hydrolases"/>
    <property type="match status" value="1"/>
</dbReference>
<gene>
    <name evidence="2" type="ORF">JL111_19395</name>
</gene>
<dbReference type="Gene3D" id="3.40.50.300">
    <property type="entry name" value="P-loop containing nucleotide triphosphate hydrolases"/>
    <property type="match status" value="1"/>
</dbReference>
<evidence type="ECO:0000313" key="3">
    <source>
        <dbReference type="Proteomes" id="UP000644749"/>
    </source>
</evidence>
<dbReference type="InterPro" id="IPR027417">
    <property type="entry name" value="P-loop_NTPase"/>
</dbReference>
<sequence>MLKLVEEIRVENFKSIEKLNLPLGRVNVFIGENGAGKSNILEAVAFAAAAAAEKIDNEFLSARGIRVSRPDLMRSAFDKYNSDKDIKFSLTLNSHEGVKNEYDFSISSDDRPYASWKISEIDESSNVLSFSEIDLNKFESLLRVAFGINEEDSNISDVEKRNLRVIQAMVNSINSKKSTFEKNKSGKISIKVDLNDEEEEFYEARKKLAREEFGRFVIFSPENTALRSLQSEGQIVPLGVNGEGLLQFLATLAEKEEEDFTQIKNALSLFTWFSDLKVDSEDAQNPFKLRDRFLDPNFGWMDQRSANEGFLFAAFYFSLFTSKLTPRFFAIDNIDASLNPKLCQELMVSINKLSKINNKQAILTTHNPAILDGLDLTDPEQKLFVVSRDRKGKTRVRSFDKPEAVETTRLSELYIRGLLGGLPKGF</sequence>
<dbReference type="Pfam" id="PF13304">
    <property type="entry name" value="AAA_21"/>
    <property type="match status" value="1"/>
</dbReference>
<evidence type="ECO:0000259" key="1">
    <source>
        <dbReference type="Pfam" id="PF13304"/>
    </source>
</evidence>
<proteinExistence type="predicted"/>
<accession>A0ABS1SD72</accession>
<keyword evidence="3" id="KW-1185">Reference proteome</keyword>
<dbReference type="EMBL" id="JAESHT010000035">
    <property type="protein sequence ID" value="MBL3675637.1"/>
    <property type="molecule type" value="Genomic_DNA"/>
</dbReference>
<comment type="caution">
    <text evidence="2">The sequence shown here is derived from an EMBL/GenBank/DDBJ whole genome shotgun (WGS) entry which is preliminary data.</text>
</comment>
<protein>
    <submittedName>
        <fullName evidence="2">AAA family ATPase</fullName>
    </submittedName>
</protein>
<dbReference type="InterPro" id="IPR014555">
    <property type="entry name" value="RecF-like"/>
</dbReference>
<name>A0ABS1SD72_9RHOB</name>
<dbReference type="PIRSF" id="PIRSF029347">
    <property type="entry name" value="RecF"/>
    <property type="match status" value="1"/>
</dbReference>
<dbReference type="RefSeq" id="WP_191312958.1">
    <property type="nucleotide sequence ID" value="NZ_BNCL01000036.1"/>
</dbReference>
<dbReference type="PANTHER" id="PTHR32182:SF22">
    <property type="entry name" value="ATP-DEPENDENT ENDONUCLEASE, OLD FAMILY-RELATED"/>
    <property type="match status" value="1"/>
</dbReference>
<dbReference type="PANTHER" id="PTHR32182">
    <property type="entry name" value="DNA REPLICATION AND REPAIR PROTEIN RECF"/>
    <property type="match status" value="1"/>
</dbReference>
<feature type="domain" description="ATPase AAA-type core" evidence="1">
    <location>
        <begin position="26"/>
        <end position="372"/>
    </location>
</feature>